<dbReference type="Gene3D" id="3.40.630.30">
    <property type="match status" value="1"/>
</dbReference>
<reference evidence="2 3" key="1">
    <citation type="submission" date="2018-09" db="EMBL/GenBank/DDBJ databases">
        <title>Novel species of Arthrobacter.</title>
        <authorList>
            <person name="Liu Q."/>
            <person name="Xin Y.-H."/>
        </authorList>
    </citation>
    <scope>NUCLEOTIDE SEQUENCE [LARGE SCALE GENOMIC DNA]</scope>
    <source>
        <strain evidence="2 3">Hz2</strain>
    </source>
</reference>
<evidence type="ECO:0000313" key="2">
    <source>
        <dbReference type="EMBL" id="RJT75410.1"/>
    </source>
</evidence>
<dbReference type="Pfam" id="PF14542">
    <property type="entry name" value="Acetyltransf_CG"/>
    <property type="match status" value="1"/>
</dbReference>
<dbReference type="OrthoDB" id="4948820at2"/>
<dbReference type="InterPro" id="IPR031165">
    <property type="entry name" value="GNAT_YJDJ"/>
</dbReference>
<proteinExistence type="predicted"/>
<gene>
    <name evidence="2" type="ORF">D6T63_17835</name>
</gene>
<dbReference type="InterPro" id="IPR016181">
    <property type="entry name" value="Acyl_CoA_acyltransferase"/>
</dbReference>
<feature type="domain" description="N-acetyltransferase" evidence="1">
    <location>
        <begin position="72"/>
        <end position="158"/>
    </location>
</feature>
<sequence length="162" mass="18598">MVEEELTAQDIAALSMRHLRVLVNQAYKLMDTDYPPAAAMDRYDMIVDELEHRAQQTATRILPANPARESFRDNPLYCRFELFVDGSLAAYLKYTMNGGHIVLTDGVEQPEFRDEGMDVTLMRHVVLNAHKRRLSLRPQCPMAFSFLADHPQYQTLTALAQR</sequence>
<name>A0A3A5M2G1_9MICC</name>
<comment type="caution">
    <text evidence="2">The sequence shown here is derived from an EMBL/GenBank/DDBJ whole genome shotgun (WGS) entry which is preliminary data.</text>
</comment>
<dbReference type="Proteomes" id="UP000272560">
    <property type="component" value="Unassembled WGS sequence"/>
</dbReference>
<evidence type="ECO:0000259" key="1">
    <source>
        <dbReference type="PROSITE" id="PS51729"/>
    </source>
</evidence>
<dbReference type="PROSITE" id="PS51729">
    <property type="entry name" value="GNAT_YJDJ"/>
    <property type="match status" value="1"/>
</dbReference>
<dbReference type="EMBL" id="QZVT01000016">
    <property type="protein sequence ID" value="RJT75410.1"/>
    <property type="molecule type" value="Genomic_DNA"/>
</dbReference>
<dbReference type="RefSeq" id="WP_120150601.1">
    <property type="nucleotide sequence ID" value="NZ_QZVT01000016.1"/>
</dbReference>
<dbReference type="SUPFAM" id="SSF55729">
    <property type="entry name" value="Acyl-CoA N-acyltransferases (Nat)"/>
    <property type="match status" value="1"/>
</dbReference>
<protein>
    <recommendedName>
        <fullName evidence="1">N-acetyltransferase domain-containing protein</fullName>
    </recommendedName>
</protein>
<dbReference type="AlphaFoldDB" id="A0A3A5M2G1"/>
<evidence type="ECO:0000313" key="3">
    <source>
        <dbReference type="Proteomes" id="UP000272560"/>
    </source>
</evidence>
<organism evidence="2 3">
    <name type="scientific">Arthrobacter cheniae</name>
    <dbReference type="NCBI Taxonomy" id="1258888"/>
    <lineage>
        <taxon>Bacteria</taxon>
        <taxon>Bacillati</taxon>
        <taxon>Actinomycetota</taxon>
        <taxon>Actinomycetes</taxon>
        <taxon>Micrococcales</taxon>
        <taxon>Micrococcaceae</taxon>
        <taxon>Arthrobacter</taxon>
    </lineage>
</organism>
<keyword evidence="3" id="KW-1185">Reference proteome</keyword>
<accession>A0A3A5M2G1</accession>